<evidence type="ECO:0000256" key="1">
    <source>
        <dbReference type="SAM" id="MobiDB-lite"/>
    </source>
</evidence>
<dbReference type="OrthoDB" id="6494133at2759"/>
<accession>A0A1V9X908</accession>
<organism evidence="2 3">
    <name type="scientific">Tropilaelaps mercedesae</name>
    <dbReference type="NCBI Taxonomy" id="418985"/>
    <lineage>
        <taxon>Eukaryota</taxon>
        <taxon>Metazoa</taxon>
        <taxon>Ecdysozoa</taxon>
        <taxon>Arthropoda</taxon>
        <taxon>Chelicerata</taxon>
        <taxon>Arachnida</taxon>
        <taxon>Acari</taxon>
        <taxon>Parasitiformes</taxon>
        <taxon>Mesostigmata</taxon>
        <taxon>Gamasina</taxon>
        <taxon>Dermanyssoidea</taxon>
        <taxon>Laelapidae</taxon>
        <taxon>Tropilaelaps</taxon>
    </lineage>
</organism>
<proteinExistence type="predicted"/>
<evidence type="ECO:0000313" key="3">
    <source>
        <dbReference type="Proteomes" id="UP000192247"/>
    </source>
</evidence>
<comment type="caution">
    <text evidence="2">The sequence shown here is derived from an EMBL/GenBank/DDBJ whole genome shotgun (WGS) entry which is preliminary data.</text>
</comment>
<feature type="region of interest" description="Disordered" evidence="1">
    <location>
        <begin position="47"/>
        <end position="81"/>
    </location>
</feature>
<keyword evidence="3" id="KW-1185">Reference proteome</keyword>
<evidence type="ECO:0000313" key="2">
    <source>
        <dbReference type="EMBL" id="OQR70027.1"/>
    </source>
</evidence>
<protein>
    <submittedName>
        <fullName evidence="2">Uncharacterized protein</fullName>
    </submittedName>
</protein>
<dbReference type="EMBL" id="MNPL01018705">
    <property type="protein sequence ID" value="OQR70027.1"/>
    <property type="molecule type" value="Genomic_DNA"/>
</dbReference>
<dbReference type="Proteomes" id="UP000192247">
    <property type="component" value="Unassembled WGS sequence"/>
</dbReference>
<dbReference type="AlphaFoldDB" id="A0A1V9X908"/>
<gene>
    <name evidence="2" type="ORF">BIW11_01751</name>
</gene>
<sequence length="81" mass="8821">MRISKLSSPSSSRSCPRRYRSAKVVFVLFAAIILLLVGTGCHRYQPVAGQSENSGEKRQLVVRFEDGGASQASPEVPMEPV</sequence>
<name>A0A1V9X908_9ACAR</name>
<reference evidence="2 3" key="1">
    <citation type="journal article" date="2017" name="Gigascience">
        <title>Draft genome of the honey bee ectoparasitic mite, Tropilaelaps mercedesae, is shaped by the parasitic life history.</title>
        <authorList>
            <person name="Dong X."/>
            <person name="Armstrong S.D."/>
            <person name="Xia D."/>
            <person name="Makepeace B.L."/>
            <person name="Darby A.C."/>
            <person name="Kadowaki T."/>
        </authorList>
    </citation>
    <scope>NUCLEOTIDE SEQUENCE [LARGE SCALE GENOMIC DNA]</scope>
    <source>
        <strain evidence="2">Wuxi-XJTLU</strain>
    </source>
</reference>
<feature type="compositionally biased region" description="Basic and acidic residues" evidence="1">
    <location>
        <begin position="54"/>
        <end position="66"/>
    </location>
</feature>
<dbReference type="InParanoid" id="A0A1V9X908"/>